<protein>
    <submittedName>
        <fullName evidence="4">Polar amino acid transport system substrate-binding protein</fullName>
    </submittedName>
</protein>
<dbReference type="EMBL" id="FMUR01000007">
    <property type="protein sequence ID" value="SCY05331.1"/>
    <property type="molecule type" value="Genomic_DNA"/>
</dbReference>
<evidence type="ECO:0000259" key="3">
    <source>
        <dbReference type="SMART" id="SM00062"/>
    </source>
</evidence>
<proteinExistence type="predicted"/>
<feature type="signal peptide" evidence="2">
    <location>
        <begin position="1"/>
        <end position="18"/>
    </location>
</feature>
<dbReference type="PROSITE" id="PS51257">
    <property type="entry name" value="PROKAR_LIPOPROTEIN"/>
    <property type="match status" value="1"/>
</dbReference>
<dbReference type="SUPFAM" id="SSF53850">
    <property type="entry name" value="Periplasmic binding protein-like II"/>
    <property type="match status" value="1"/>
</dbReference>
<gene>
    <name evidence="4" type="ORF">SAMN02910451_01202</name>
</gene>
<dbReference type="SMART" id="SM00062">
    <property type="entry name" value="PBPb"/>
    <property type="match status" value="1"/>
</dbReference>
<dbReference type="PANTHER" id="PTHR35936:SF17">
    <property type="entry name" value="ARGININE-BINDING EXTRACELLULAR PROTEIN ARTP"/>
    <property type="match status" value="1"/>
</dbReference>
<keyword evidence="5" id="KW-1185">Reference proteome</keyword>
<keyword evidence="1 2" id="KW-0732">Signal</keyword>
<name>A0A1G5CST1_9FIRM</name>
<feature type="domain" description="Solute-binding protein family 3/N-terminal" evidence="3">
    <location>
        <begin position="29"/>
        <end position="250"/>
    </location>
</feature>
<dbReference type="AlphaFoldDB" id="A0A1G5CST1"/>
<dbReference type="Gene3D" id="3.40.190.10">
    <property type="entry name" value="Periplasmic binding protein-like II"/>
    <property type="match status" value="2"/>
</dbReference>
<evidence type="ECO:0000313" key="5">
    <source>
        <dbReference type="Proteomes" id="UP000183047"/>
    </source>
</evidence>
<evidence type="ECO:0000313" key="4">
    <source>
        <dbReference type="EMBL" id="SCY05331.1"/>
    </source>
</evidence>
<dbReference type="PANTHER" id="PTHR35936">
    <property type="entry name" value="MEMBRANE-BOUND LYTIC MUREIN TRANSGLYCOSYLASE F"/>
    <property type="match status" value="1"/>
</dbReference>
<dbReference type="CDD" id="cd13624">
    <property type="entry name" value="PBP2_Arg_Lys_His"/>
    <property type="match status" value="1"/>
</dbReference>
<sequence length="250" mass="26596">MKKRILSVALILVMGILALTGCGSSSSDKIVFGTNAEFPPFEFKSTNGVIDGYDGIDMAIAAKIGENAGKEVEIANMEFDSLLVAIQNGQIDAAIAGMTATEERAKTVDFSTPYYTATQVMVVKEGSDIKTAADMEGKSIAVVQGYTGETVVKDLGYQYEAFKKGTECILELVNGKCDVVVIDSATAKDYVGDNEGLVIVEDPSAFESEEYAIAVKKGNTELLNTINEAIDKMLADGTISEFAAKYADAE</sequence>
<reference evidence="5" key="1">
    <citation type="submission" date="2016-10" db="EMBL/GenBank/DDBJ databases">
        <authorList>
            <person name="Varghese N."/>
            <person name="Submissions S."/>
        </authorList>
    </citation>
    <scope>NUCLEOTIDE SEQUENCE [LARGE SCALE GENOMIC DNA]</scope>
    <source>
        <strain evidence="5">XBD2006</strain>
    </source>
</reference>
<dbReference type="Proteomes" id="UP000183047">
    <property type="component" value="Unassembled WGS sequence"/>
</dbReference>
<dbReference type="RefSeq" id="WP_051594162.1">
    <property type="nucleotide sequence ID" value="NZ_FMUR01000007.1"/>
</dbReference>
<dbReference type="OrthoDB" id="9774451at2"/>
<evidence type="ECO:0000256" key="2">
    <source>
        <dbReference type="SAM" id="SignalP"/>
    </source>
</evidence>
<feature type="chain" id="PRO_5039450079" evidence="2">
    <location>
        <begin position="19"/>
        <end position="250"/>
    </location>
</feature>
<accession>A0A1G5CST1</accession>
<dbReference type="Pfam" id="PF00497">
    <property type="entry name" value="SBP_bac_3"/>
    <property type="match status" value="1"/>
</dbReference>
<organism evidence="4 5">
    <name type="scientific">Butyrivibrio hungatei</name>
    <dbReference type="NCBI Taxonomy" id="185008"/>
    <lineage>
        <taxon>Bacteria</taxon>
        <taxon>Bacillati</taxon>
        <taxon>Bacillota</taxon>
        <taxon>Clostridia</taxon>
        <taxon>Lachnospirales</taxon>
        <taxon>Lachnospiraceae</taxon>
        <taxon>Butyrivibrio</taxon>
    </lineage>
</organism>
<evidence type="ECO:0000256" key="1">
    <source>
        <dbReference type="ARBA" id="ARBA00022729"/>
    </source>
</evidence>
<dbReference type="InterPro" id="IPR001638">
    <property type="entry name" value="Solute-binding_3/MltF_N"/>
</dbReference>